<proteinExistence type="predicted"/>
<name>A0ABQ9I1G9_9NEOP</name>
<feature type="transmembrane region" description="Helical" evidence="1">
    <location>
        <begin position="14"/>
        <end position="31"/>
    </location>
</feature>
<keyword evidence="1" id="KW-0472">Membrane</keyword>
<sequence>MWVGIVVHRLVRSYFNWTDYMMAISMCFYLMSYHSSWRMFPGSEATIHDGAPPQYGLNLRNCLNQRFHDHWNDRGGPGEVDEPSCLRNPCRYRCCCSCNASRKHLEYLNEPDNHWYADATSVLKLLLSNFSNVLK</sequence>
<accession>A0ABQ9I1G9</accession>
<evidence type="ECO:0000256" key="1">
    <source>
        <dbReference type="SAM" id="Phobius"/>
    </source>
</evidence>
<comment type="caution">
    <text evidence="2">The sequence shown here is derived from an EMBL/GenBank/DDBJ whole genome shotgun (WGS) entry which is preliminary data.</text>
</comment>
<evidence type="ECO:0000313" key="2">
    <source>
        <dbReference type="EMBL" id="KAJ8890464.1"/>
    </source>
</evidence>
<organism evidence="2 3">
    <name type="scientific">Dryococelus australis</name>
    <dbReference type="NCBI Taxonomy" id="614101"/>
    <lineage>
        <taxon>Eukaryota</taxon>
        <taxon>Metazoa</taxon>
        <taxon>Ecdysozoa</taxon>
        <taxon>Arthropoda</taxon>
        <taxon>Hexapoda</taxon>
        <taxon>Insecta</taxon>
        <taxon>Pterygota</taxon>
        <taxon>Neoptera</taxon>
        <taxon>Polyneoptera</taxon>
        <taxon>Phasmatodea</taxon>
        <taxon>Verophasmatodea</taxon>
        <taxon>Anareolatae</taxon>
        <taxon>Phasmatidae</taxon>
        <taxon>Eurycanthinae</taxon>
        <taxon>Dryococelus</taxon>
    </lineage>
</organism>
<evidence type="ECO:0000313" key="3">
    <source>
        <dbReference type="Proteomes" id="UP001159363"/>
    </source>
</evidence>
<keyword evidence="3" id="KW-1185">Reference proteome</keyword>
<gene>
    <name evidence="2" type="ORF">PR048_009973</name>
</gene>
<feature type="non-terminal residue" evidence="2">
    <location>
        <position position="135"/>
    </location>
</feature>
<keyword evidence="1" id="KW-0812">Transmembrane</keyword>
<dbReference type="Proteomes" id="UP001159363">
    <property type="component" value="Chromosome 3"/>
</dbReference>
<dbReference type="EMBL" id="JARBHB010000003">
    <property type="protein sequence ID" value="KAJ8890464.1"/>
    <property type="molecule type" value="Genomic_DNA"/>
</dbReference>
<protein>
    <submittedName>
        <fullName evidence="2">Uncharacterized protein</fullName>
    </submittedName>
</protein>
<reference evidence="2 3" key="1">
    <citation type="submission" date="2023-02" db="EMBL/GenBank/DDBJ databases">
        <title>LHISI_Scaffold_Assembly.</title>
        <authorList>
            <person name="Stuart O.P."/>
            <person name="Cleave R."/>
            <person name="Magrath M.J.L."/>
            <person name="Mikheyev A.S."/>
        </authorList>
    </citation>
    <scope>NUCLEOTIDE SEQUENCE [LARGE SCALE GENOMIC DNA]</scope>
    <source>
        <strain evidence="2">Daus_M_001</strain>
        <tissue evidence="2">Leg muscle</tissue>
    </source>
</reference>
<keyword evidence="1" id="KW-1133">Transmembrane helix</keyword>